<dbReference type="OrthoDB" id="3753493at2759"/>
<reference evidence="2" key="1">
    <citation type="journal article" date="2020" name="Stud. Mycol.">
        <title>101 Dothideomycetes genomes: a test case for predicting lifestyles and emergence of pathogens.</title>
        <authorList>
            <person name="Haridas S."/>
            <person name="Albert R."/>
            <person name="Binder M."/>
            <person name="Bloem J."/>
            <person name="Labutti K."/>
            <person name="Salamov A."/>
            <person name="Andreopoulos B."/>
            <person name="Baker S."/>
            <person name="Barry K."/>
            <person name="Bills G."/>
            <person name="Bluhm B."/>
            <person name="Cannon C."/>
            <person name="Castanera R."/>
            <person name="Culley D."/>
            <person name="Daum C."/>
            <person name="Ezra D."/>
            <person name="Gonzalez J."/>
            <person name="Henrissat B."/>
            <person name="Kuo A."/>
            <person name="Liang C."/>
            <person name="Lipzen A."/>
            <person name="Lutzoni F."/>
            <person name="Magnuson J."/>
            <person name="Mondo S."/>
            <person name="Nolan M."/>
            <person name="Ohm R."/>
            <person name="Pangilinan J."/>
            <person name="Park H.-J."/>
            <person name="Ramirez L."/>
            <person name="Alfaro M."/>
            <person name="Sun H."/>
            <person name="Tritt A."/>
            <person name="Yoshinaga Y."/>
            <person name="Zwiers L.-H."/>
            <person name="Turgeon B."/>
            <person name="Goodwin S."/>
            <person name="Spatafora J."/>
            <person name="Crous P."/>
            <person name="Grigoriev I."/>
        </authorList>
    </citation>
    <scope>NUCLEOTIDE SEQUENCE</scope>
    <source>
        <strain evidence="2">CBS 107.79</strain>
    </source>
</reference>
<gene>
    <name evidence="2" type="ORF">BU23DRAFT_553157</name>
</gene>
<accession>A0A6A5VM53</accession>
<evidence type="ECO:0000313" key="3">
    <source>
        <dbReference type="Proteomes" id="UP000800036"/>
    </source>
</evidence>
<dbReference type="Proteomes" id="UP000800036">
    <property type="component" value="Unassembled WGS sequence"/>
</dbReference>
<protein>
    <submittedName>
        <fullName evidence="2">Uncharacterized protein</fullName>
    </submittedName>
</protein>
<feature type="compositionally biased region" description="Basic and acidic residues" evidence="1">
    <location>
        <begin position="10"/>
        <end position="34"/>
    </location>
</feature>
<dbReference type="EMBL" id="ML976674">
    <property type="protein sequence ID" value="KAF1974457.1"/>
    <property type="molecule type" value="Genomic_DNA"/>
</dbReference>
<keyword evidence="3" id="KW-1185">Reference proteome</keyword>
<dbReference type="AlphaFoldDB" id="A0A6A5VM53"/>
<evidence type="ECO:0000256" key="1">
    <source>
        <dbReference type="SAM" id="MobiDB-lite"/>
    </source>
</evidence>
<feature type="region of interest" description="Disordered" evidence="1">
    <location>
        <begin position="1"/>
        <end position="45"/>
    </location>
</feature>
<organism evidence="2 3">
    <name type="scientific">Bimuria novae-zelandiae CBS 107.79</name>
    <dbReference type="NCBI Taxonomy" id="1447943"/>
    <lineage>
        <taxon>Eukaryota</taxon>
        <taxon>Fungi</taxon>
        <taxon>Dikarya</taxon>
        <taxon>Ascomycota</taxon>
        <taxon>Pezizomycotina</taxon>
        <taxon>Dothideomycetes</taxon>
        <taxon>Pleosporomycetidae</taxon>
        <taxon>Pleosporales</taxon>
        <taxon>Massarineae</taxon>
        <taxon>Didymosphaeriaceae</taxon>
        <taxon>Bimuria</taxon>
    </lineage>
</organism>
<name>A0A6A5VM53_9PLEO</name>
<proteinExistence type="predicted"/>
<sequence>MPTFKQVLEQNRKAAAEKARKRPAPAEDQHEAKPAKLARSVGGSFETVTTQDRSKSILPVGADIGRYSFGGTFYPGLPLDGNISFESVAPETRDALDLQMVPWFGYAEDSEPYQSMVNWSSLKNEEKVLRVPFLLEKTENKAISHAASVNTARPASQTDVALVRKPMMMPTGNHPFVISSSGKGAVNLVDSKGKIVATRDPRGGFGYMPEYNWTPETSVSGSFDSTASKATLVPINPTSKVMVPRNRIPLDHSRPYLNAEILFGLPGEQNDVTKVEDEDDDSKTVIADEDHLLEPASHPTPPNSSFQSQSSFAVSEVVNQQTSFEDVLVLRRQGDTSFTSPSTMPCSRGANMNDIAMSEKRANHLLDAHSRSEEIGMSIASRLERMMQSKISKAIKEAKGKRQKVVPPSPTDTAIGLRKYLLEQKEARLETGDDAATVEHELQWADWLVEATSCGVMHLKVPGCTCRPEIFLEEVDEDELWSAV</sequence>
<evidence type="ECO:0000313" key="2">
    <source>
        <dbReference type="EMBL" id="KAF1974457.1"/>
    </source>
</evidence>